<feature type="region of interest" description="Disordered" evidence="1">
    <location>
        <begin position="227"/>
        <end position="371"/>
    </location>
</feature>
<dbReference type="AlphaFoldDB" id="A0A2S5B5A3"/>
<dbReference type="EMBL" id="PJQD01000063">
    <property type="protein sequence ID" value="POY71959.1"/>
    <property type="molecule type" value="Genomic_DNA"/>
</dbReference>
<feature type="compositionally biased region" description="Basic and acidic residues" evidence="1">
    <location>
        <begin position="280"/>
        <end position="289"/>
    </location>
</feature>
<organism evidence="2 3">
    <name type="scientific">Rhodotorula taiwanensis</name>
    <dbReference type="NCBI Taxonomy" id="741276"/>
    <lineage>
        <taxon>Eukaryota</taxon>
        <taxon>Fungi</taxon>
        <taxon>Dikarya</taxon>
        <taxon>Basidiomycota</taxon>
        <taxon>Pucciniomycotina</taxon>
        <taxon>Microbotryomycetes</taxon>
        <taxon>Sporidiobolales</taxon>
        <taxon>Sporidiobolaceae</taxon>
        <taxon>Rhodotorula</taxon>
    </lineage>
</organism>
<accession>A0A2S5B5A3</accession>
<name>A0A2S5B5A3_9BASI</name>
<feature type="compositionally biased region" description="Basic and acidic residues" evidence="1">
    <location>
        <begin position="247"/>
        <end position="263"/>
    </location>
</feature>
<feature type="compositionally biased region" description="Basic residues" evidence="1">
    <location>
        <begin position="343"/>
        <end position="354"/>
    </location>
</feature>
<gene>
    <name evidence="2" type="ORF">BMF94_4968</name>
</gene>
<dbReference type="Proteomes" id="UP000237144">
    <property type="component" value="Unassembled WGS sequence"/>
</dbReference>
<comment type="caution">
    <text evidence="2">The sequence shown here is derived from an EMBL/GenBank/DDBJ whole genome shotgun (WGS) entry which is preliminary data.</text>
</comment>
<feature type="compositionally biased region" description="Low complexity" evidence="1">
    <location>
        <begin position="15"/>
        <end position="38"/>
    </location>
</feature>
<proteinExistence type="predicted"/>
<evidence type="ECO:0000313" key="2">
    <source>
        <dbReference type="EMBL" id="POY71959.1"/>
    </source>
</evidence>
<protein>
    <submittedName>
        <fullName evidence="2">Uncharacterized protein</fullName>
    </submittedName>
</protein>
<reference evidence="2 3" key="1">
    <citation type="journal article" date="2018" name="Front. Microbiol.">
        <title>Prospects for Fungal Bioremediation of Acidic Radioactive Waste Sites: Characterization and Genome Sequence of Rhodotorula taiwanensis MD1149.</title>
        <authorList>
            <person name="Tkavc R."/>
            <person name="Matrosova V.Y."/>
            <person name="Grichenko O.E."/>
            <person name="Gostincar C."/>
            <person name="Volpe R.P."/>
            <person name="Klimenkova P."/>
            <person name="Gaidamakova E.K."/>
            <person name="Zhou C.E."/>
            <person name="Stewart B.J."/>
            <person name="Lyman M.G."/>
            <person name="Malfatti S.A."/>
            <person name="Rubinfeld B."/>
            <person name="Courtot M."/>
            <person name="Singh J."/>
            <person name="Dalgard C.L."/>
            <person name="Hamilton T."/>
            <person name="Frey K.G."/>
            <person name="Gunde-Cimerman N."/>
            <person name="Dugan L."/>
            <person name="Daly M.J."/>
        </authorList>
    </citation>
    <scope>NUCLEOTIDE SEQUENCE [LARGE SCALE GENOMIC DNA]</scope>
    <source>
        <strain evidence="2 3">MD1149</strain>
    </source>
</reference>
<evidence type="ECO:0000313" key="3">
    <source>
        <dbReference type="Proteomes" id="UP000237144"/>
    </source>
</evidence>
<dbReference type="OrthoDB" id="2527532at2759"/>
<sequence length="371" mass="40608">MSGYLNVPPSPFLGVQQQQQQRRRSSFSPFSPFSPVSPKTGFHHDGDDGVALQASAASPRLGANFASNRGRKSEAAGLASPKPSSLRWTSVKKEEQLRRSSAAARFQTALDPRNVAWTPARLAGLVLLIFVAGYTAARASSSGSSAQNSLHKNGDYGRVAAHYQPLPSRVTTPERRIADDPAQPPPVHLAPGWQKDADEAGAARPLRRQGPARLRPLGDDEVGEEKFAQADPRQQVIGHAADDDDPGSVRRDSHASKARDKQFQRLRKVAAAKAQNARVAEARPAEMEARQAAMRNEQDPVITEAGVGKQRKLRRPPSGTLEEFAQEVAAERRLAENRGSGHAVKHERGAKRRLPWRDDDERELEEEIDTH</sequence>
<feature type="compositionally biased region" description="Acidic residues" evidence="1">
    <location>
        <begin position="358"/>
        <end position="371"/>
    </location>
</feature>
<keyword evidence="3" id="KW-1185">Reference proteome</keyword>
<feature type="region of interest" description="Disordered" evidence="1">
    <location>
        <begin position="1"/>
        <end position="49"/>
    </location>
</feature>
<evidence type="ECO:0000256" key="1">
    <source>
        <dbReference type="SAM" id="MobiDB-lite"/>
    </source>
</evidence>
<feature type="region of interest" description="Disordered" evidence="1">
    <location>
        <begin position="63"/>
        <end position="93"/>
    </location>
</feature>